<name>A0A4V5PM70_9BACT</name>
<sequence length="334" mass="36557">MSPLVSVLIPYRNAESTLEEALAGILAEREVPIEVLVVDDGSTDGGPAIVARRAAEDPRVVPLQTGGVGIARALACAHAASRAPFLARMDADDVSLPERLRWQVDALRKDERLGVVGTRVEPFPAEAVGEGLARYVAWQNAIVTPEDHDREIFVEAPLCHPSVMLRREAFEAVGAFRDVHWPEDYDLWLRLHTAGYGLAKVDRTLLRWRHHPGRATFRDGRYAIVRFIEAKAHYLAPRLAQDARAFVVWGAGPTGRKLARALAAEGAKATAFVDIDPRKIGRTAYGAPIVPAASLDPARHFVLVAVGARGARDIIRKDLAALGFVEQRDFFCCS</sequence>
<dbReference type="SUPFAM" id="SSF53448">
    <property type="entry name" value="Nucleotide-diphospho-sugar transferases"/>
    <property type="match status" value="1"/>
</dbReference>
<evidence type="ECO:0000313" key="3">
    <source>
        <dbReference type="Proteomes" id="UP000309215"/>
    </source>
</evidence>
<dbReference type="PANTHER" id="PTHR22916">
    <property type="entry name" value="GLYCOSYLTRANSFERASE"/>
    <property type="match status" value="1"/>
</dbReference>
<dbReference type="Gene3D" id="3.40.50.720">
    <property type="entry name" value="NAD(P)-binding Rossmann-like Domain"/>
    <property type="match status" value="1"/>
</dbReference>
<organism evidence="2 3">
    <name type="scientific">Polyangium fumosum</name>
    <dbReference type="NCBI Taxonomy" id="889272"/>
    <lineage>
        <taxon>Bacteria</taxon>
        <taxon>Pseudomonadati</taxon>
        <taxon>Myxococcota</taxon>
        <taxon>Polyangia</taxon>
        <taxon>Polyangiales</taxon>
        <taxon>Polyangiaceae</taxon>
        <taxon>Polyangium</taxon>
    </lineage>
</organism>
<dbReference type="GO" id="GO:0016758">
    <property type="term" value="F:hexosyltransferase activity"/>
    <property type="evidence" value="ECO:0007669"/>
    <property type="project" value="UniProtKB-ARBA"/>
</dbReference>
<evidence type="ECO:0000259" key="1">
    <source>
        <dbReference type="Pfam" id="PF00535"/>
    </source>
</evidence>
<dbReference type="AlphaFoldDB" id="A0A4V5PM70"/>
<evidence type="ECO:0000313" key="2">
    <source>
        <dbReference type="EMBL" id="TKD02208.1"/>
    </source>
</evidence>
<dbReference type="EMBL" id="SSMQ01000035">
    <property type="protein sequence ID" value="TKD02208.1"/>
    <property type="molecule type" value="Genomic_DNA"/>
</dbReference>
<dbReference type="InterPro" id="IPR001173">
    <property type="entry name" value="Glyco_trans_2-like"/>
</dbReference>
<gene>
    <name evidence="2" type="ORF">E8A74_28965</name>
</gene>
<accession>A0A4V5PM70</accession>
<dbReference type="SUPFAM" id="SSF51735">
    <property type="entry name" value="NAD(P)-binding Rossmann-fold domains"/>
    <property type="match status" value="1"/>
</dbReference>
<reference evidence="2 3" key="1">
    <citation type="submission" date="2019-04" db="EMBL/GenBank/DDBJ databases">
        <authorList>
            <person name="Li Y."/>
            <person name="Wang J."/>
        </authorList>
    </citation>
    <scope>NUCLEOTIDE SEQUENCE [LARGE SCALE GENOMIC DNA]</scope>
    <source>
        <strain evidence="2 3">DSM 14668</strain>
    </source>
</reference>
<dbReference type="Proteomes" id="UP000309215">
    <property type="component" value="Unassembled WGS sequence"/>
</dbReference>
<feature type="domain" description="Glycosyltransferase 2-like" evidence="1">
    <location>
        <begin position="6"/>
        <end position="173"/>
    </location>
</feature>
<dbReference type="Pfam" id="PF00535">
    <property type="entry name" value="Glycos_transf_2"/>
    <property type="match status" value="1"/>
</dbReference>
<comment type="caution">
    <text evidence="2">The sequence shown here is derived from an EMBL/GenBank/DDBJ whole genome shotgun (WGS) entry which is preliminary data.</text>
</comment>
<dbReference type="Gene3D" id="3.90.550.10">
    <property type="entry name" value="Spore Coat Polysaccharide Biosynthesis Protein SpsA, Chain A"/>
    <property type="match status" value="1"/>
</dbReference>
<keyword evidence="2" id="KW-0808">Transferase</keyword>
<dbReference type="OrthoDB" id="5291101at2"/>
<dbReference type="PANTHER" id="PTHR22916:SF3">
    <property type="entry name" value="UDP-GLCNAC:BETAGAL BETA-1,3-N-ACETYLGLUCOSAMINYLTRANSFERASE-LIKE PROTEIN 1"/>
    <property type="match status" value="1"/>
</dbReference>
<protein>
    <submittedName>
        <fullName evidence="2">Glycosyltransferase</fullName>
    </submittedName>
</protein>
<proteinExistence type="predicted"/>
<dbReference type="RefSeq" id="WP_136932332.1">
    <property type="nucleotide sequence ID" value="NZ_SSMQ01000035.1"/>
</dbReference>
<dbReference type="InterPro" id="IPR036291">
    <property type="entry name" value="NAD(P)-bd_dom_sf"/>
</dbReference>
<keyword evidence="3" id="KW-1185">Reference proteome</keyword>
<dbReference type="InterPro" id="IPR029044">
    <property type="entry name" value="Nucleotide-diphossugar_trans"/>
</dbReference>